<gene>
    <name evidence="1" type="primary">43</name>
    <name evidence="1" type="ORF">SEA_FRYBERGER_43</name>
</gene>
<dbReference type="RefSeq" id="YP_009807595.1">
    <property type="nucleotide sequence ID" value="NC_048027.1"/>
</dbReference>
<keyword evidence="2" id="KW-1185">Reference proteome</keyword>
<evidence type="ECO:0000313" key="1">
    <source>
        <dbReference type="EMBL" id="AXN53461.1"/>
    </source>
</evidence>
<accession>A0A346FCJ7</accession>
<reference evidence="1 2" key="1">
    <citation type="submission" date="2018-06" db="EMBL/GenBank/DDBJ databases">
        <authorList>
            <person name="Searcy Z.E."/>
            <person name="Delesalle V.A."/>
            <person name="Garlena R.A."/>
            <person name="Russell D.A."/>
            <person name="Pope W.H."/>
            <person name="Jacobs-Sera D."/>
            <person name="Hatfull G.F."/>
        </authorList>
    </citation>
    <scope>NUCLEOTIDE SEQUENCE [LARGE SCALE GENOMIC DNA]</scope>
</reference>
<evidence type="ECO:0000313" key="2">
    <source>
        <dbReference type="Proteomes" id="UP000259952"/>
    </source>
</evidence>
<dbReference type="Proteomes" id="UP000259952">
    <property type="component" value="Segment"/>
</dbReference>
<proteinExistence type="predicted"/>
<dbReference type="KEGG" id="vg:54998476"/>
<sequence length="94" mass="10388">MANGFKVNRIKWNIAGFRELRSNGAAQSMIDERLQAICDYANSQVSDGGFDWESHMSVPSPQGRWRGTVFPTTSKARAENARHNILIQAVHAGG</sequence>
<dbReference type="EMBL" id="MH479913">
    <property type="protein sequence ID" value="AXN53461.1"/>
    <property type="molecule type" value="Genomic_DNA"/>
</dbReference>
<organism evidence="1 2">
    <name type="scientific">Gordonia phage Fryberger</name>
    <dbReference type="NCBI Taxonomy" id="2250392"/>
    <lineage>
        <taxon>Viruses</taxon>
        <taxon>Duplodnaviria</taxon>
        <taxon>Heunggongvirae</taxon>
        <taxon>Uroviricota</taxon>
        <taxon>Caudoviricetes</taxon>
        <taxon>Ronaldovirus</taxon>
        <taxon>Ronaldovirus fryberger</taxon>
    </lineage>
</organism>
<name>A0A346FCJ7_9CAUD</name>
<dbReference type="GeneID" id="54998476"/>
<protein>
    <submittedName>
        <fullName evidence="1">Uncharacterized protein</fullName>
    </submittedName>
</protein>